<accession>F3KV93</accession>
<feature type="transmembrane region" description="Helical" evidence="1">
    <location>
        <begin position="101"/>
        <end position="121"/>
    </location>
</feature>
<dbReference type="Proteomes" id="UP000016368">
    <property type="component" value="Unassembled WGS sequence"/>
</dbReference>
<feature type="transmembrane region" description="Helical" evidence="1">
    <location>
        <begin position="413"/>
        <end position="431"/>
    </location>
</feature>
<organism evidence="2 3">
    <name type="scientific">Hylemonella gracilis ATCC 19624</name>
    <dbReference type="NCBI Taxonomy" id="887062"/>
    <lineage>
        <taxon>Bacteria</taxon>
        <taxon>Pseudomonadati</taxon>
        <taxon>Pseudomonadota</taxon>
        <taxon>Betaproteobacteria</taxon>
        <taxon>Burkholderiales</taxon>
        <taxon>Comamonadaceae</taxon>
        <taxon>Hylemonella</taxon>
    </lineage>
</organism>
<feature type="transmembrane region" description="Helical" evidence="1">
    <location>
        <begin position="169"/>
        <end position="186"/>
    </location>
</feature>
<dbReference type="eggNOG" id="COG1807">
    <property type="taxonomic scope" value="Bacteria"/>
</dbReference>
<feature type="transmembrane region" description="Helical" evidence="1">
    <location>
        <begin position="341"/>
        <end position="358"/>
    </location>
</feature>
<keyword evidence="1 2" id="KW-0812">Transmembrane</keyword>
<dbReference type="RefSeq" id="WP_006298455.1">
    <property type="nucleotide sequence ID" value="NZ_AEGR01000073.1"/>
</dbReference>
<feature type="transmembrane region" description="Helical" evidence="1">
    <location>
        <begin position="141"/>
        <end position="162"/>
    </location>
</feature>
<feature type="transmembrane region" description="Helical" evidence="1">
    <location>
        <begin position="198"/>
        <end position="224"/>
    </location>
</feature>
<reference evidence="2 3" key="1">
    <citation type="journal article" date="2011" name="EMBO J.">
        <title>Structural diversity of bacterial flagellar motors.</title>
        <authorList>
            <person name="Chen S."/>
            <person name="Beeby M."/>
            <person name="Murphy G.E."/>
            <person name="Leadbetter J.R."/>
            <person name="Hendrixson D.R."/>
            <person name="Briegel A."/>
            <person name="Li Z."/>
            <person name="Shi J."/>
            <person name="Tocheva E.I."/>
            <person name="Muller A."/>
            <person name="Dobro M.J."/>
            <person name="Jensen G.J."/>
        </authorList>
    </citation>
    <scope>NUCLEOTIDE SEQUENCE [LARGE SCALE GENOMIC DNA]</scope>
    <source>
        <strain evidence="2 3">ATCC 19624</strain>
    </source>
</reference>
<evidence type="ECO:0000256" key="1">
    <source>
        <dbReference type="SAM" id="Phobius"/>
    </source>
</evidence>
<feature type="transmembrane region" description="Helical" evidence="1">
    <location>
        <begin position="317"/>
        <end position="335"/>
    </location>
</feature>
<feature type="transmembrane region" description="Helical" evidence="1">
    <location>
        <begin position="245"/>
        <end position="266"/>
    </location>
</feature>
<name>F3KV93_9BURK</name>
<evidence type="ECO:0000313" key="2">
    <source>
        <dbReference type="EMBL" id="EGI76316.1"/>
    </source>
</evidence>
<keyword evidence="1" id="KW-1133">Transmembrane helix</keyword>
<feature type="transmembrane region" description="Helical" evidence="1">
    <location>
        <begin position="286"/>
        <end position="305"/>
    </location>
</feature>
<dbReference type="STRING" id="887062.HGR_11900"/>
<feature type="transmembrane region" description="Helical" evidence="1">
    <location>
        <begin position="370"/>
        <end position="389"/>
    </location>
</feature>
<proteinExistence type="predicted"/>
<gene>
    <name evidence="2" type="ORF">HGR_11900</name>
</gene>
<dbReference type="OrthoDB" id="8556356at2"/>
<dbReference type="AlphaFoldDB" id="F3KV93"/>
<keyword evidence="1" id="KW-0472">Membrane</keyword>
<feature type="transmembrane region" description="Helical" evidence="1">
    <location>
        <begin position="443"/>
        <end position="466"/>
    </location>
</feature>
<keyword evidence="3" id="KW-1185">Reference proteome</keyword>
<comment type="caution">
    <text evidence="2">The sequence shown here is derived from an EMBL/GenBank/DDBJ whole genome shotgun (WGS) entry which is preliminary data.</text>
</comment>
<evidence type="ECO:0000313" key="3">
    <source>
        <dbReference type="Proteomes" id="UP000016368"/>
    </source>
</evidence>
<dbReference type="EMBL" id="AEGR01000073">
    <property type="protein sequence ID" value="EGI76316.1"/>
    <property type="molecule type" value="Genomic_DNA"/>
</dbReference>
<protein>
    <submittedName>
        <fullName evidence="2">Putative inner membrane transmembrane protein</fullName>
    </submittedName>
</protein>
<feature type="transmembrane region" description="Helical" evidence="1">
    <location>
        <begin position="18"/>
        <end position="34"/>
    </location>
</feature>
<sequence length="592" mass="65469">MTNPAIVAQGAVRRLPRLALWLLCLAYVLPGFIGRTPWKRADITAFGYMAELAAGHTDWLAPRLGGMPTDLDALLPYWLGAWALQLAPDWINPGFAARIPFIGLLVLTLLSVWYGIYHLARSPLAQPVSFAFGGEAEPRDYARALADGGLLAFIACLGLAQLAHETTPAAAQLCFVALSFYAYAALPHHRWLPLWSAGIGLTGLTLSGAPILALLLSAGGLLFHALDRAQAVENPARHRHGLWRLLALTVFIAVLASVLDLWHWRVRWSEFGLPDAALRWQSLGRMLLWFTWPVWPFALWTLWRWQGRLLAHQPSRHLSLPLCWTLLTVGTTALTPAGDRALLLSLPALAALAAFALPTMSRGLTALIDWFTLLFFTLCALFIWTYWIAMQTGIPPQPAANIAKLAPYFEPRFVILPFVFALLGTLIWAWLVKWRIGRHRAALWKSMVLPAGGVTLCWLLLTTLWMPPLDHARSYGPLIQRMDAVILGGGAATSSQASSSQATPDTAQASCLTWFGLSRAQVAALQYHSRVVRARGLEPLTDATRCTWLVIDRDKLQQTPGLLDSSRWQRVTLLEHPRQGGEDGLVVLRRLP</sequence>